<gene>
    <name evidence="1" type="ORF">M670_03637</name>
</gene>
<evidence type="ECO:0000313" key="2">
    <source>
        <dbReference type="Proteomes" id="UP000027936"/>
    </source>
</evidence>
<dbReference type="AlphaFoldDB" id="A0A072NVF0"/>
<dbReference type="EMBL" id="JJRY01000017">
    <property type="protein sequence ID" value="KEF37215.1"/>
    <property type="molecule type" value="Genomic_DNA"/>
</dbReference>
<proteinExistence type="predicted"/>
<dbReference type="Proteomes" id="UP000027936">
    <property type="component" value="Unassembled WGS sequence"/>
</dbReference>
<comment type="caution">
    <text evidence="1">The sequence shown here is derived from an EMBL/GenBank/DDBJ whole genome shotgun (WGS) entry which is preliminary data.</text>
</comment>
<evidence type="ECO:0000313" key="1">
    <source>
        <dbReference type="EMBL" id="KEF37215.1"/>
    </source>
</evidence>
<reference evidence="1 2" key="1">
    <citation type="submission" date="2014-04" db="EMBL/GenBank/DDBJ databases">
        <title>Draft genome sequence of Bacillus azotoformans MEV2011, a (co-) denitrifying strain unable to grow in the presence of oxygen.</title>
        <authorList>
            <person name="Nielsen M."/>
            <person name="Schreiber L."/>
            <person name="Finster K."/>
            <person name="Schramm A."/>
        </authorList>
    </citation>
    <scope>NUCLEOTIDE SEQUENCE [LARGE SCALE GENOMIC DNA]</scope>
    <source>
        <strain evidence="1 2">MEV2011</strain>
    </source>
</reference>
<protein>
    <submittedName>
        <fullName evidence="1">Uncharacterized protein</fullName>
    </submittedName>
</protein>
<name>A0A072NVF0_SCHAZ</name>
<dbReference type="PATRIC" id="fig|1348973.3.peg.3512"/>
<accession>A0A072NVF0</accession>
<sequence>MIMSRKVSLYPKLIRFHKNIRIASNVLFFTHDGKRKLLGKVFPDKRYTEKNWLY</sequence>
<organism evidence="1 2">
    <name type="scientific">Schinkia azotoformans MEV2011</name>
    <dbReference type="NCBI Taxonomy" id="1348973"/>
    <lineage>
        <taxon>Bacteria</taxon>
        <taxon>Bacillati</taxon>
        <taxon>Bacillota</taxon>
        <taxon>Bacilli</taxon>
        <taxon>Bacillales</taxon>
        <taxon>Bacillaceae</taxon>
        <taxon>Calidifontibacillus/Schinkia group</taxon>
        <taxon>Schinkia</taxon>
    </lineage>
</organism>